<dbReference type="RefSeq" id="WP_284207607.1">
    <property type="nucleotide sequence ID" value="NZ_BSSU01000008.1"/>
</dbReference>
<evidence type="ECO:0000313" key="6">
    <source>
        <dbReference type="Proteomes" id="UP001157133"/>
    </source>
</evidence>
<evidence type="ECO:0000256" key="1">
    <source>
        <dbReference type="ARBA" id="ARBA00008490"/>
    </source>
</evidence>
<sequence length="211" mass="22915">MKKLKHLILSSILIASPAIAGKLMVAETLKVLEINGVEHSGSFLAKSSEFDISPGEQKLLLKYQEFFEDDDENFATIRSKPFLFSFTAQDNQNYKLKTPALDGESAGKEFAKKPSVILTDSQAEVVVAKVNLLTAASVTAPSPKAMPVAEPVRVQAPAPVTNVAPQTRPAPANASSKKQNSADPRALSMLTYWWEQASPEQKQAFLSSINK</sequence>
<dbReference type="InterPro" id="IPR018635">
    <property type="entry name" value="UPF0319"/>
</dbReference>
<name>A0ABQ6H225_9GAMM</name>
<dbReference type="EMBL" id="BSSU01000008">
    <property type="protein sequence ID" value="GLX82243.1"/>
    <property type="molecule type" value="Genomic_DNA"/>
</dbReference>
<reference evidence="5 6" key="1">
    <citation type="submission" date="2023-03" db="EMBL/GenBank/DDBJ databases">
        <title>Draft genome sequence of Thalassotalea eurytherma JCM 18482T.</title>
        <authorList>
            <person name="Sawabe T."/>
        </authorList>
    </citation>
    <scope>NUCLEOTIDE SEQUENCE [LARGE SCALE GENOMIC DNA]</scope>
    <source>
        <strain evidence="5 6">JCM 18482</strain>
    </source>
</reference>
<feature type="compositionally biased region" description="Polar residues" evidence="3">
    <location>
        <begin position="173"/>
        <end position="182"/>
    </location>
</feature>
<comment type="caution">
    <text evidence="5">The sequence shown here is derived from an EMBL/GenBank/DDBJ whole genome shotgun (WGS) entry which is preliminary data.</text>
</comment>
<dbReference type="PANTHER" id="PTHR38108:SF1">
    <property type="entry name" value="UPF0319 PROTEIN YCCT"/>
    <property type="match status" value="1"/>
</dbReference>
<evidence type="ECO:0000313" key="5">
    <source>
        <dbReference type="EMBL" id="GLX82243.1"/>
    </source>
</evidence>
<evidence type="ECO:0000256" key="2">
    <source>
        <dbReference type="ARBA" id="ARBA00022729"/>
    </source>
</evidence>
<feature type="chain" id="PRO_5046811201" evidence="4">
    <location>
        <begin position="21"/>
        <end position="211"/>
    </location>
</feature>
<feature type="region of interest" description="Disordered" evidence="3">
    <location>
        <begin position="162"/>
        <end position="183"/>
    </location>
</feature>
<organism evidence="5 6">
    <name type="scientific">Thalassotalea eurytherma</name>
    <dbReference type="NCBI Taxonomy" id="1144278"/>
    <lineage>
        <taxon>Bacteria</taxon>
        <taxon>Pseudomonadati</taxon>
        <taxon>Pseudomonadota</taxon>
        <taxon>Gammaproteobacteria</taxon>
        <taxon>Alteromonadales</taxon>
        <taxon>Colwelliaceae</taxon>
        <taxon>Thalassotalea</taxon>
    </lineage>
</organism>
<comment type="similarity">
    <text evidence="1">Belongs to the UPF0319 family.</text>
</comment>
<accession>A0ABQ6H225</accession>
<proteinExistence type="inferred from homology"/>
<keyword evidence="2 4" id="KW-0732">Signal</keyword>
<evidence type="ECO:0000256" key="3">
    <source>
        <dbReference type="SAM" id="MobiDB-lite"/>
    </source>
</evidence>
<protein>
    <submittedName>
        <fullName evidence="5">DUF2057 domain-containing protein</fullName>
    </submittedName>
</protein>
<feature type="signal peptide" evidence="4">
    <location>
        <begin position="1"/>
        <end position="20"/>
    </location>
</feature>
<dbReference type="Pfam" id="PF09829">
    <property type="entry name" value="DUF2057"/>
    <property type="match status" value="1"/>
</dbReference>
<keyword evidence="6" id="KW-1185">Reference proteome</keyword>
<dbReference type="PANTHER" id="PTHR38108">
    <property type="entry name" value="UPF0319 PROTEIN YCCT"/>
    <property type="match status" value="1"/>
</dbReference>
<evidence type="ECO:0000256" key="4">
    <source>
        <dbReference type="SAM" id="SignalP"/>
    </source>
</evidence>
<gene>
    <name evidence="5" type="ORF">theurythT_16950</name>
</gene>
<dbReference type="Proteomes" id="UP001157133">
    <property type="component" value="Unassembled WGS sequence"/>
</dbReference>